<keyword evidence="4" id="KW-1185">Reference proteome</keyword>
<evidence type="ECO:0000313" key="4">
    <source>
        <dbReference type="Proteomes" id="UP001500945"/>
    </source>
</evidence>
<evidence type="ECO:0000313" key="3">
    <source>
        <dbReference type="EMBL" id="GAA4408585.1"/>
    </source>
</evidence>
<dbReference type="SUPFAM" id="SSF53448">
    <property type="entry name" value="Nucleotide-diphospho-sugar transferases"/>
    <property type="match status" value="1"/>
</dbReference>
<feature type="domain" description="Glycosyltransferase 2-like" evidence="2">
    <location>
        <begin position="22"/>
        <end position="135"/>
    </location>
</feature>
<proteinExistence type="inferred from homology"/>
<dbReference type="PANTHER" id="PTHR48090">
    <property type="entry name" value="UNDECAPRENYL-PHOSPHATE 4-DEOXY-4-FORMAMIDO-L-ARABINOSE TRANSFERASE-RELATED"/>
    <property type="match status" value="1"/>
</dbReference>
<dbReference type="CDD" id="cd04179">
    <property type="entry name" value="DPM_DPG-synthase_like"/>
    <property type="match status" value="1"/>
</dbReference>
<sequence>MDGPTTATGDERSAPVASRALVVVPALNEAPSVGAVVQSIRTDLPHADTLVVDDHSSDETAYEARRAGATVAQLPCTLGVGGAMRTGYRYALEHGYDVVVQVDGDGQHDTRHLQELVDGLAHADVVIGARFAGADPYAVGRARRGVMLLLARVLSTLLGVRLTDVTSGYRAVGPRALRVYAENYPAEYLGDTLEALVIARRCGLQVVQVPVRMTAREHGSPSQGLLRSAVYLGRALAAIGLGMVRRWSCEPAGEVL</sequence>
<evidence type="ECO:0000256" key="1">
    <source>
        <dbReference type="ARBA" id="ARBA00006739"/>
    </source>
</evidence>
<dbReference type="InterPro" id="IPR050256">
    <property type="entry name" value="Glycosyltransferase_2"/>
</dbReference>
<dbReference type="EMBL" id="BAABGM010000015">
    <property type="protein sequence ID" value="GAA4408585.1"/>
    <property type="molecule type" value="Genomic_DNA"/>
</dbReference>
<comment type="similarity">
    <text evidence="1">Belongs to the glycosyltransferase 2 family.</text>
</comment>
<gene>
    <name evidence="3" type="ORF">GCM10023168_26240</name>
</gene>
<dbReference type="Gene3D" id="3.90.550.10">
    <property type="entry name" value="Spore Coat Polysaccharide Biosynthesis Protein SpsA, Chain A"/>
    <property type="match status" value="1"/>
</dbReference>
<comment type="caution">
    <text evidence="3">The sequence shown here is derived from an EMBL/GenBank/DDBJ whole genome shotgun (WGS) entry which is preliminary data.</text>
</comment>
<accession>A0ABP8KJH1</accession>
<organism evidence="3 4">
    <name type="scientific">Fodinibacter luteus</name>
    <dbReference type="NCBI Taxonomy" id="552064"/>
    <lineage>
        <taxon>Bacteria</taxon>
        <taxon>Bacillati</taxon>
        <taxon>Actinomycetota</taxon>
        <taxon>Actinomycetes</taxon>
        <taxon>Micrococcales</taxon>
        <taxon>Intrasporangiaceae</taxon>
        <taxon>Fodinibacter (ex Wang et al. 2009)</taxon>
    </lineage>
</organism>
<dbReference type="PANTHER" id="PTHR48090:SF7">
    <property type="entry name" value="RFBJ PROTEIN"/>
    <property type="match status" value="1"/>
</dbReference>
<dbReference type="InterPro" id="IPR001173">
    <property type="entry name" value="Glyco_trans_2-like"/>
</dbReference>
<name>A0ABP8KJH1_9MICO</name>
<dbReference type="InterPro" id="IPR029044">
    <property type="entry name" value="Nucleotide-diphossugar_trans"/>
</dbReference>
<protein>
    <submittedName>
        <fullName evidence="3">Glycosyltransferase family 2 protein</fullName>
    </submittedName>
</protein>
<dbReference type="Pfam" id="PF00535">
    <property type="entry name" value="Glycos_transf_2"/>
    <property type="match status" value="1"/>
</dbReference>
<evidence type="ECO:0000259" key="2">
    <source>
        <dbReference type="Pfam" id="PF00535"/>
    </source>
</evidence>
<reference evidence="4" key="1">
    <citation type="journal article" date="2019" name="Int. J. Syst. Evol. Microbiol.">
        <title>The Global Catalogue of Microorganisms (GCM) 10K type strain sequencing project: providing services to taxonomists for standard genome sequencing and annotation.</title>
        <authorList>
            <consortium name="The Broad Institute Genomics Platform"/>
            <consortium name="The Broad Institute Genome Sequencing Center for Infectious Disease"/>
            <person name="Wu L."/>
            <person name="Ma J."/>
        </authorList>
    </citation>
    <scope>NUCLEOTIDE SEQUENCE [LARGE SCALE GENOMIC DNA]</scope>
    <source>
        <strain evidence="4">JCM 17809</strain>
    </source>
</reference>
<dbReference type="Proteomes" id="UP001500945">
    <property type="component" value="Unassembled WGS sequence"/>
</dbReference>